<evidence type="ECO:0000313" key="2">
    <source>
        <dbReference type="Proteomes" id="UP001603857"/>
    </source>
</evidence>
<comment type="caution">
    <text evidence="1">The sequence shown here is derived from an EMBL/GenBank/DDBJ whole genome shotgun (WGS) entry which is preliminary data.</text>
</comment>
<protein>
    <submittedName>
        <fullName evidence="1">Uncharacterized protein</fullName>
    </submittedName>
</protein>
<proteinExistence type="predicted"/>
<accession>A0ABD1N9E7</accession>
<keyword evidence="2" id="KW-1185">Reference proteome</keyword>
<dbReference type="EMBL" id="JBGMDY010000002">
    <property type="protein sequence ID" value="KAL2344728.1"/>
    <property type="molecule type" value="Genomic_DNA"/>
</dbReference>
<organism evidence="1 2">
    <name type="scientific">Flemingia macrophylla</name>
    <dbReference type="NCBI Taxonomy" id="520843"/>
    <lineage>
        <taxon>Eukaryota</taxon>
        <taxon>Viridiplantae</taxon>
        <taxon>Streptophyta</taxon>
        <taxon>Embryophyta</taxon>
        <taxon>Tracheophyta</taxon>
        <taxon>Spermatophyta</taxon>
        <taxon>Magnoliopsida</taxon>
        <taxon>eudicotyledons</taxon>
        <taxon>Gunneridae</taxon>
        <taxon>Pentapetalae</taxon>
        <taxon>rosids</taxon>
        <taxon>fabids</taxon>
        <taxon>Fabales</taxon>
        <taxon>Fabaceae</taxon>
        <taxon>Papilionoideae</taxon>
        <taxon>50 kb inversion clade</taxon>
        <taxon>NPAAA clade</taxon>
        <taxon>indigoferoid/millettioid clade</taxon>
        <taxon>Phaseoleae</taxon>
        <taxon>Flemingia</taxon>
    </lineage>
</organism>
<gene>
    <name evidence="1" type="ORF">Fmac_006013</name>
</gene>
<name>A0ABD1N9E7_9FABA</name>
<reference evidence="1 2" key="1">
    <citation type="submission" date="2024-08" db="EMBL/GenBank/DDBJ databases">
        <title>Insights into the chromosomal genome structure of Flemingia macrophylla.</title>
        <authorList>
            <person name="Ding Y."/>
            <person name="Zhao Y."/>
            <person name="Bi W."/>
            <person name="Wu M."/>
            <person name="Zhao G."/>
            <person name="Gong Y."/>
            <person name="Li W."/>
            <person name="Zhang P."/>
        </authorList>
    </citation>
    <scope>NUCLEOTIDE SEQUENCE [LARGE SCALE GENOMIC DNA]</scope>
    <source>
        <strain evidence="1">DYQJB</strain>
        <tissue evidence="1">Leaf</tissue>
    </source>
</reference>
<sequence>MLGFTLSLLLGEVAEKGGVLEALLVEAFFLRSELFGRDAGVFQGLDHFDLRLAFHGVAHGTTLDEMGPKGESFRLQIINLGSSFLSGWTKVAKDEVKGNVSNHSWDSHKDARYLSLMEHCKDFST</sequence>
<dbReference type="Proteomes" id="UP001603857">
    <property type="component" value="Unassembled WGS sequence"/>
</dbReference>
<dbReference type="AlphaFoldDB" id="A0ABD1N9E7"/>
<evidence type="ECO:0000313" key="1">
    <source>
        <dbReference type="EMBL" id="KAL2344728.1"/>
    </source>
</evidence>